<feature type="domain" description="HDOD" evidence="5">
    <location>
        <begin position="17"/>
        <end position="210"/>
    </location>
</feature>
<sequence>MNAPTPELKSRLLAARLPSLPQALIKLMQACADDDVGMKELGQLVAQDAALAARVLQVASSPAYHHGGHPAGIDQALATMGLDMVRTLLLTQSVYQTFQDPGGAGLDLRAFWIHAISAGLTARMLAQRQGYPNTDEAYLAGLLHDIGRLALVSALPEKYAANFHAEEDGALCALEERTLEITHAEAGALMMERLALDSFLADSIRYHHAALPRLQDAHPLVRIVAGADRLLNMPSEDGPARAGILAATGLSEGDHRKHQASLAVEVKRVADMLGIELPPPAPAQAAAAAIAARAASAADNPLQDSMRDLLLIEKTLAGLRRQGDAESCVRAIVKAAIILFDFSDAVVLAQAPGARALMPTALPPGRQRLAGLSLPASDDNLAGRVARHGRPALLAPPAQPSVAEEQLLRFFQAEALVALRVQGADDRPLVLVGATSALQATRLAQRLALLQEFGGQAGAVLAAAGGAGAAAASEQDFRLAARRVAHEVSNPLAIIRNYLGVLQKKAESAEPISAELGTIEEELDRVGRIVHDFAQPERAVENAREASCDVNAALIHVARMFIESGSLPNGLQIARHVSPEPALAAIDEGSLRQVLLNLVKNAVEAMPHGGRIDLRNNGMVERDGSSFIAVAVSDTGPGIPDSVRARLFQPVASDKDGANRGIGLSIVHDLLRRHRAHIACRSSRGGTSFDMLLPAYPGPAAAALHQETK</sequence>
<dbReference type="SUPFAM" id="SSF109604">
    <property type="entry name" value="HD-domain/PDEase-like"/>
    <property type="match status" value="1"/>
</dbReference>
<evidence type="ECO:0000259" key="4">
    <source>
        <dbReference type="PROSITE" id="PS50109"/>
    </source>
</evidence>
<evidence type="ECO:0000313" key="7">
    <source>
        <dbReference type="Proteomes" id="UP000198284"/>
    </source>
</evidence>
<dbReference type="InterPro" id="IPR003607">
    <property type="entry name" value="HD/PDEase_dom"/>
</dbReference>
<evidence type="ECO:0000256" key="2">
    <source>
        <dbReference type="ARBA" id="ARBA00012438"/>
    </source>
</evidence>
<evidence type="ECO:0000313" key="6">
    <source>
        <dbReference type="EMBL" id="SNT36056.1"/>
    </source>
</evidence>
<comment type="catalytic activity">
    <reaction evidence="1">
        <text>ATP + protein L-histidine = ADP + protein N-phospho-L-histidine.</text>
        <dbReference type="EC" id="2.7.13.3"/>
    </reaction>
</comment>
<dbReference type="InterPro" id="IPR013976">
    <property type="entry name" value="HDOD"/>
</dbReference>
<dbReference type="RefSeq" id="WP_089401743.1">
    <property type="nucleotide sequence ID" value="NZ_FZOT01000029.1"/>
</dbReference>
<dbReference type="SMART" id="SM00388">
    <property type="entry name" value="HisKA"/>
    <property type="match status" value="1"/>
</dbReference>
<dbReference type="CDD" id="cd00077">
    <property type="entry name" value="HDc"/>
    <property type="match status" value="1"/>
</dbReference>
<dbReference type="InterPro" id="IPR004358">
    <property type="entry name" value="Sig_transdc_His_kin-like_C"/>
</dbReference>
<dbReference type="AlphaFoldDB" id="A0A239LZX9"/>
<gene>
    <name evidence="6" type="ORF">SAMN06265795_1297</name>
</gene>
<organism evidence="6 7">
    <name type="scientific">Noviherbaspirillum humi</name>
    <dbReference type="NCBI Taxonomy" id="1688639"/>
    <lineage>
        <taxon>Bacteria</taxon>
        <taxon>Pseudomonadati</taxon>
        <taxon>Pseudomonadota</taxon>
        <taxon>Betaproteobacteria</taxon>
        <taxon>Burkholderiales</taxon>
        <taxon>Oxalobacteraceae</taxon>
        <taxon>Noviherbaspirillum</taxon>
    </lineage>
</organism>
<dbReference type="CDD" id="cd00082">
    <property type="entry name" value="HisKA"/>
    <property type="match status" value="1"/>
</dbReference>
<dbReference type="Gene3D" id="1.10.287.130">
    <property type="match status" value="1"/>
</dbReference>
<dbReference type="InterPro" id="IPR036097">
    <property type="entry name" value="HisK_dim/P_sf"/>
</dbReference>
<dbReference type="PRINTS" id="PR00344">
    <property type="entry name" value="BCTRLSENSOR"/>
</dbReference>
<dbReference type="Pfam" id="PF00512">
    <property type="entry name" value="HisKA"/>
    <property type="match status" value="1"/>
</dbReference>
<feature type="domain" description="Histidine kinase" evidence="4">
    <location>
        <begin position="483"/>
        <end position="697"/>
    </location>
</feature>
<dbReference type="OrthoDB" id="9797768at2"/>
<proteinExistence type="predicted"/>
<protein>
    <recommendedName>
        <fullName evidence="2">histidine kinase</fullName>
        <ecNumber evidence="2">2.7.13.3</ecNumber>
    </recommendedName>
</protein>
<dbReference type="InterPro" id="IPR003661">
    <property type="entry name" value="HisK_dim/P_dom"/>
</dbReference>
<dbReference type="EC" id="2.7.13.3" evidence="2"/>
<dbReference type="GO" id="GO:0000155">
    <property type="term" value="F:phosphorelay sensor kinase activity"/>
    <property type="evidence" value="ECO:0007669"/>
    <property type="project" value="InterPro"/>
</dbReference>
<dbReference type="Gene3D" id="3.30.565.10">
    <property type="entry name" value="Histidine kinase-like ATPase, C-terminal domain"/>
    <property type="match status" value="1"/>
</dbReference>
<dbReference type="InterPro" id="IPR036890">
    <property type="entry name" value="HATPase_C_sf"/>
</dbReference>
<dbReference type="PANTHER" id="PTHR33525">
    <property type="match status" value="1"/>
</dbReference>
<evidence type="ECO:0000259" key="5">
    <source>
        <dbReference type="PROSITE" id="PS51833"/>
    </source>
</evidence>
<dbReference type="Pfam" id="PF08668">
    <property type="entry name" value="HDOD"/>
    <property type="match status" value="1"/>
</dbReference>
<dbReference type="EMBL" id="FZOT01000029">
    <property type="protein sequence ID" value="SNT36056.1"/>
    <property type="molecule type" value="Genomic_DNA"/>
</dbReference>
<dbReference type="InterPro" id="IPR003594">
    <property type="entry name" value="HATPase_dom"/>
</dbReference>
<dbReference type="InterPro" id="IPR052340">
    <property type="entry name" value="RNase_Y/CdgJ"/>
</dbReference>
<keyword evidence="3" id="KW-0597">Phosphoprotein</keyword>
<dbReference type="PROSITE" id="PS51833">
    <property type="entry name" value="HDOD"/>
    <property type="match status" value="1"/>
</dbReference>
<dbReference type="Gene3D" id="1.10.3210.10">
    <property type="entry name" value="Hypothetical protein af1432"/>
    <property type="match status" value="1"/>
</dbReference>
<dbReference type="InterPro" id="IPR005467">
    <property type="entry name" value="His_kinase_dom"/>
</dbReference>
<evidence type="ECO:0000256" key="3">
    <source>
        <dbReference type="ARBA" id="ARBA00022553"/>
    </source>
</evidence>
<reference evidence="6 7" key="1">
    <citation type="submission" date="2017-06" db="EMBL/GenBank/DDBJ databases">
        <authorList>
            <person name="Kim H.J."/>
            <person name="Triplett B.A."/>
        </authorList>
    </citation>
    <scope>NUCLEOTIDE SEQUENCE [LARGE SCALE GENOMIC DNA]</scope>
    <source>
        <strain evidence="6 7">U15</strain>
    </source>
</reference>
<dbReference type="Pfam" id="PF02518">
    <property type="entry name" value="HATPase_c"/>
    <property type="match status" value="1"/>
</dbReference>
<name>A0A239LZX9_9BURK</name>
<accession>A0A239LZX9</accession>
<dbReference type="SMART" id="SM00471">
    <property type="entry name" value="HDc"/>
    <property type="match status" value="1"/>
</dbReference>
<dbReference type="Proteomes" id="UP000198284">
    <property type="component" value="Unassembled WGS sequence"/>
</dbReference>
<dbReference type="PANTHER" id="PTHR33525:SF3">
    <property type="entry name" value="RIBONUCLEASE Y"/>
    <property type="match status" value="1"/>
</dbReference>
<keyword evidence="7" id="KW-1185">Reference proteome</keyword>
<dbReference type="SUPFAM" id="SSF55874">
    <property type="entry name" value="ATPase domain of HSP90 chaperone/DNA topoisomerase II/histidine kinase"/>
    <property type="match status" value="1"/>
</dbReference>
<evidence type="ECO:0000256" key="1">
    <source>
        <dbReference type="ARBA" id="ARBA00000085"/>
    </source>
</evidence>
<dbReference type="SUPFAM" id="SSF47384">
    <property type="entry name" value="Homodimeric domain of signal transducing histidine kinase"/>
    <property type="match status" value="1"/>
</dbReference>
<dbReference type="SMART" id="SM00387">
    <property type="entry name" value="HATPase_c"/>
    <property type="match status" value="1"/>
</dbReference>
<dbReference type="PROSITE" id="PS50109">
    <property type="entry name" value="HIS_KIN"/>
    <property type="match status" value="1"/>
</dbReference>